<accession>A0AAD4VSG7</accession>
<proteinExistence type="predicted"/>
<dbReference type="AlphaFoldDB" id="A0AAD4VSG7"/>
<evidence type="ECO:0000313" key="2">
    <source>
        <dbReference type="EMBL" id="KAI5329027.1"/>
    </source>
</evidence>
<protein>
    <recommendedName>
        <fullName evidence="5">Retrovirus-related Pol polyprotein from transposon TNT 1-94</fullName>
    </recommendedName>
</protein>
<dbReference type="PANTHER" id="PTHR11439:SF491">
    <property type="entry name" value="INTEGRASE CATALYTIC DOMAIN-CONTAINING PROTEIN"/>
    <property type="match status" value="1"/>
</dbReference>
<keyword evidence="4" id="KW-1185">Reference proteome</keyword>
<dbReference type="EMBL" id="JAJFAZ020000005">
    <property type="protein sequence ID" value="KAI5329027.1"/>
    <property type="molecule type" value="Genomic_DNA"/>
</dbReference>
<evidence type="ECO:0000313" key="3">
    <source>
        <dbReference type="EMBL" id="KAI5329035.1"/>
    </source>
</evidence>
<gene>
    <name evidence="2" type="ORF">L3X38_028424</name>
    <name evidence="3" type="ORF">L3X38_028432</name>
</gene>
<keyword evidence="1" id="KW-0732">Signal</keyword>
<reference evidence="2 4" key="1">
    <citation type="journal article" date="2022" name="G3 (Bethesda)">
        <title>Whole-genome sequence and methylome profiling of the almond [Prunus dulcis (Mill.) D.A. Webb] cultivar 'Nonpareil'.</title>
        <authorList>
            <person name="D'Amico-Willman K.M."/>
            <person name="Ouma W.Z."/>
            <person name="Meulia T."/>
            <person name="Sideli G.M."/>
            <person name="Gradziel T.M."/>
            <person name="Fresnedo-Ramirez J."/>
        </authorList>
    </citation>
    <scope>NUCLEOTIDE SEQUENCE [LARGE SCALE GENOMIC DNA]</scope>
    <source>
        <strain evidence="2">Clone GOH B32 T37-40</strain>
    </source>
</reference>
<evidence type="ECO:0000313" key="4">
    <source>
        <dbReference type="Proteomes" id="UP001054821"/>
    </source>
</evidence>
<organism evidence="2 4">
    <name type="scientific">Prunus dulcis</name>
    <name type="common">Almond</name>
    <name type="synonym">Amygdalus dulcis</name>
    <dbReference type="NCBI Taxonomy" id="3755"/>
    <lineage>
        <taxon>Eukaryota</taxon>
        <taxon>Viridiplantae</taxon>
        <taxon>Streptophyta</taxon>
        <taxon>Embryophyta</taxon>
        <taxon>Tracheophyta</taxon>
        <taxon>Spermatophyta</taxon>
        <taxon>Magnoliopsida</taxon>
        <taxon>eudicotyledons</taxon>
        <taxon>Gunneridae</taxon>
        <taxon>Pentapetalae</taxon>
        <taxon>rosids</taxon>
        <taxon>fabids</taxon>
        <taxon>Rosales</taxon>
        <taxon>Rosaceae</taxon>
        <taxon>Amygdaloideae</taxon>
        <taxon>Amygdaleae</taxon>
        <taxon>Prunus</taxon>
    </lineage>
</organism>
<dbReference type="EMBL" id="JAJFAZ020000005">
    <property type="protein sequence ID" value="KAI5329035.1"/>
    <property type="molecule type" value="Genomic_DNA"/>
</dbReference>
<feature type="signal peptide" evidence="1">
    <location>
        <begin position="1"/>
        <end position="27"/>
    </location>
</feature>
<dbReference type="Proteomes" id="UP001054821">
    <property type="component" value="Chromosome 5"/>
</dbReference>
<sequence length="225" mass="25761">MSKVQYANAVVFLIYATVCTCLDLAQAVSVVSRYMANLAKQHWNAVKWIFRYLKGTKKLGILFERQQRKTCVSGYVDSYYVGDIEKRRSTARYVFTCVGGLISWRVVLQSITALSTIEAEYMGLTEASKEALWLTRLAKEFGIAQDLVVIQSNSQTVICLVKNQVFHRRSKNIDVQYHRIRDSVNDGDIEIETVHKDEKALDCLTELVTTEKFRHYLSLLNLVTC</sequence>
<comment type="caution">
    <text evidence="2">The sequence shown here is derived from an EMBL/GenBank/DDBJ whole genome shotgun (WGS) entry which is preliminary data.</text>
</comment>
<feature type="chain" id="PRO_5044705979" description="Retrovirus-related Pol polyprotein from transposon TNT 1-94" evidence="1">
    <location>
        <begin position="28"/>
        <end position="225"/>
    </location>
</feature>
<name>A0AAD4VSG7_PRUDU</name>
<evidence type="ECO:0000256" key="1">
    <source>
        <dbReference type="SAM" id="SignalP"/>
    </source>
</evidence>
<dbReference type="PANTHER" id="PTHR11439">
    <property type="entry name" value="GAG-POL-RELATED RETROTRANSPOSON"/>
    <property type="match status" value="1"/>
</dbReference>
<dbReference type="CDD" id="cd09272">
    <property type="entry name" value="RNase_HI_RT_Ty1"/>
    <property type="match status" value="1"/>
</dbReference>
<evidence type="ECO:0008006" key="5">
    <source>
        <dbReference type="Google" id="ProtNLM"/>
    </source>
</evidence>